<dbReference type="InterPro" id="IPR012327">
    <property type="entry name" value="MeTrfase_D12"/>
</dbReference>
<dbReference type="PANTHER" id="PTHR30481">
    <property type="entry name" value="DNA ADENINE METHYLASE"/>
    <property type="match status" value="1"/>
</dbReference>
<proteinExistence type="inferred from homology"/>
<evidence type="ECO:0000313" key="8">
    <source>
        <dbReference type="Proteomes" id="UP001595705"/>
    </source>
</evidence>
<dbReference type="Gene3D" id="3.40.50.150">
    <property type="entry name" value="Vaccinia Virus protein VP39"/>
    <property type="match status" value="1"/>
</dbReference>
<comment type="catalytic activity">
    <reaction evidence="6">
        <text>a 2'-deoxyadenosine in DNA + S-adenosyl-L-methionine = an N(6)-methyl-2'-deoxyadenosine in DNA + S-adenosyl-L-homocysteine + H(+)</text>
        <dbReference type="Rhea" id="RHEA:15197"/>
        <dbReference type="Rhea" id="RHEA-COMP:12418"/>
        <dbReference type="Rhea" id="RHEA-COMP:12419"/>
        <dbReference type="ChEBI" id="CHEBI:15378"/>
        <dbReference type="ChEBI" id="CHEBI:57856"/>
        <dbReference type="ChEBI" id="CHEBI:59789"/>
        <dbReference type="ChEBI" id="CHEBI:90615"/>
        <dbReference type="ChEBI" id="CHEBI:90616"/>
        <dbReference type="EC" id="2.1.1.72"/>
    </reaction>
</comment>
<dbReference type="GO" id="GO:0032259">
    <property type="term" value="P:methylation"/>
    <property type="evidence" value="ECO:0007669"/>
    <property type="project" value="UniProtKB-KW"/>
</dbReference>
<gene>
    <name evidence="7" type="ORF">ACFONC_11575</name>
</gene>
<evidence type="ECO:0000256" key="1">
    <source>
        <dbReference type="ARBA" id="ARBA00006594"/>
    </source>
</evidence>
<dbReference type="PIRSF" id="PIRSF000398">
    <property type="entry name" value="M_m6A_EcoRV"/>
    <property type="match status" value="1"/>
</dbReference>
<keyword evidence="4" id="KW-0808">Transferase</keyword>
<dbReference type="RefSeq" id="WP_386744192.1">
    <property type="nucleotide sequence ID" value="NZ_JBHRYA010000007.1"/>
</dbReference>
<organism evidence="7 8">
    <name type="scientific">Luteimonas soli</name>
    <dbReference type="NCBI Taxonomy" id="1648966"/>
    <lineage>
        <taxon>Bacteria</taxon>
        <taxon>Pseudomonadati</taxon>
        <taxon>Pseudomonadota</taxon>
        <taxon>Gammaproteobacteria</taxon>
        <taxon>Lysobacterales</taxon>
        <taxon>Lysobacteraceae</taxon>
        <taxon>Luteimonas</taxon>
    </lineage>
</organism>
<dbReference type="EC" id="2.1.1.72" evidence="2"/>
<dbReference type="Proteomes" id="UP001595705">
    <property type="component" value="Unassembled WGS sequence"/>
</dbReference>
<comment type="similarity">
    <text evidence="1">Belongs to the N(4)/N(6)-methyltransferase family.</text>
</comment>
<dbReference type="InterPro" id="IPR012263">
    <property type="entry name" value="M_m6A_EcoRV"/>
</dbReference>
<dbReference type="InterPro" id="IPR029063">
    <property type="entry name" value="SAM-dependent_MTases_sf"/>
</dbReference>
<sequence>MPKTNTLFPWPGGKTRLLQHLLPLLSDNPHTCYVEPFAGGAAALFAREPVKVEVLNDTHGELVRLYRVVARHLDEFVRHFRWSLTSREMFRWAQLQHVDTLTDIERAARFYYLQKLSFGGKVQGQTLGVGPGGTKGINLLRLEEDLSAAHLRLHRVVIEHLPWQQCIAKYDTPGTVFLLDPPYWQTEGYGGEFGIEQYDALADTMAGLKGRAVLTINDHPDMRARFDRFPGRTIPIRYTIGGGRGAARQERIYTTWRPGRRRA</sequence>
<evidence type="ECO:0000256" key="4">
    <source>
        <dbReference type="ARBA" id="ARBA00022679"/>
    </source>
</evidence>
<dbReference type="EMBL" id="JBHRYA010000007">
    <property type="protein sequence ID" value="MFC3716790.1"/>
    <property type="molecule type" value="Genomic_DNA"/>
</dbReference>
<dbReference type="GO" id="GO:0008168">
    <property type="term" value="F:methyltransferase activity"/>
    <property type="evidence" value="ECO:0007669"/>
    <property type="project" value="UniProtKB-KW"/>
</dbReference>
<dbReference type="Pfam" id="PF02086">
    <property type="entry name" value="MethyltransfD12"/>
    <property type="match status" value="1"/>
</dbReference>
<keyword evidence="3 7" id="KW-0489">Methyltransferase</keyword>
<reference evidence="8" key="1">
    <citation type="journal article" date="2019" name="Int. J. Syst. Evol. Microbiol.">
        <title>The Global Catalogue of Microorganisms (GCM) 10K type strain sequencing project: providing services to taxonomists for standard genome sequencing and annotation.</title>
        <authorList>
            <consortium name="The Broad Institute Genomics Platform"/>
            <consortium name="The Broad Institute Genome Sequencing Center for Infectious Disease"/>
            <person name="Wu L."/>
            <person name="Ma J."/>
        </authorList>
    </citation>
    <scope>NUCLEOTIDE SEQUENCE [LARGE SCALE GENOMIC DNA]</scope>
    <source>
        <strain evidence="8">KCTC 42441</strain>
    </source>
</reference>
<evidence type="ECO:0000256" key="5">
    <source>
        <dbReference type="ARBA" id="ARBA00022691"/>
    </source>
</evidence>
<dbReference type="Gene3D" id="1.10.1020.10">
    <property type="entry name" value="Adenine-specific Methyltransferase, Domain 2"/>
    <property type="match status" value="1"/>
</dbReference>
<dbReference type="SUPFAM" id="SSF53335">
    <property type="entry name" value="S-adenosyl-L-methionine-dependent methyltransferases"/>
    <property type="match status" value="1"/>
</dbReference>
<comment type="caution">
    <text evidence="7">The sequence shown here is derived from an EMBL/GenBank/DDBJ whole genome shotgun (WGS) entry which is preliminary data.</text>
</comment>
<evidence type="ECO:0000313" key="7">
    <source>
        <dbReference type="EMBL" id="MFC3716790.1"/>
    </source>
</evidence>
<accession>A0ABV7XKU2</accession>
<protein>
    <recommendedName>
        <fullName evidence="2">site-specific DNA-methyltransferase (adenine-specific)</fullName>
        <ecNumber evidence="2">2.1.1.72</ecNumber>
    </recommendedName>
</protein>
<keyword evidence="8" id="KW-1185">Reference proteome</keyword>
<name>A0ABV7XKU2_9GAMM</name>
<dbReference type="InterPro" id="IPR023095">
    <property type="entry name" value="Ade_MeTrfase_dom_2"/>
</dbReference>
<dbReference type="PANTHER" id="PTHR30481:SF4">
    <property type="entry name" value="SITE-SPECIFIC DNA-METHYLTRANSFERASE (ADENINE-SPECIFIC)"/>
    <property type="match status" value="1"/>
</dbReference>
<dbReference type="PRINTS" id="PR00505">
    <property type="entry name" value="D12N6MTFRASE"/>
</dbReference>
<evidence type="ECO:0000256" key="6">
    <source>
        <dbReference type="ARBA" id="ARBA00047942"/>
    </source>
</evidence>
<keyword evidence="5" id="KW-0949">S-adenosyl-L-methionine</keyword>
<evidence type="ECO:0000256" key="3">
    <source>
        <dbReference type="ARBA" id="ARBA00022603"/>
    </source>
</evidence>
<evidence type="ECO:0000256" key="2">
    <source>
        <dbReference type="ARBA" id="ARBA00011900"/>
    </source>
</evidence>